<protein>
    <submittedName>
        <fullName evidence="1">Pc01g00010 protein</fullName>
    </submittedName>
</protein>
<accession>B6GVP5</accession>
<gene>
    <name evidence="1" type="ORF">Pc01g00010</name>
    <name evidence="1" type="ORF">PCH_Pc01g00010</name>
</gene>
<proteinExistence type="predicted"/>
<keyword evidence="2" id="KW-1185">Reference proteome</keyword>
<evidence type="ECO:0000313" key="1">
    <source>
        <dbReference type="EMBL" id="CAP74090.1"/>
    </source>
</evidence>
<dbReference type="Proteomes" id="UP000000724">
    <property type="component" value="Contig Pc00c01"/>
</dbReference>
<name>B6GVP5_PENRW</name>
<reference evidence="1 2" key="1">
    <citation type="journal article" date="2008" name="Nat. Biotechnol.">
        <title>Genome sequencing and analysis of the filamentous fungus Penicillium chrysogenum.</title>
        <authorList>
            <person name="van den Berg M.A."/>
            <person name="Albang R."/>
            <person name="Albermann K."/>
            <person name="Badger J.H."/>
            <person name="Daran J.-M."/>
            <person name="Driessen A.J.M."/>
            <person name="Garcia-Estrada C."/>
            <person name="Fedorova N.D."/>
            <person name="Harris D.M."/>
            <person name="Heijne W.H.M."/>
            <person name="Joardar V.S."/>
            <person name="Kiel J.A.K.W."/>
            <person name="Kovalchuk A."/>
            <person name="Martin J.F."/>
            <person name="Nierman W.C."/>
            <person name="Nijland J.G."/>
            <person name="Pronk J.T."/>
            <person name="Roubos J.A."/>
            <person name="van der Klei I.J."/>
            <person name="van Peij N.N.M.E."/>
            <person name="Veenhuis M."/>
            <person name="von Doehren H."/>
            <person name="Wagner C."/>
            <person name="Wortman J.R."/>
            <person name="Bovenberg R.A.L."/>
        </authorList>
    </citation>
    <scope>NUCLEOTIDE SEQUENCE [LARGE SCALE GENOMIC DNA]</scope>
    <source>
        <strain evidence="2">ATCC 28089 / DSM 1075 / NRRL 1951 / Wisconsin 54-1255</strain>
    </source>
</reference>
<dbReference type="HOGENOM" id="CLU_951738_0_0_1"/>
<organism evidence="1 2">
    <name type="scientific">Penicillium rubens (strain ATCC 28089 / DSM 1075 / NRRL 1951 / Wisconsin 54-1255)</name>
    <name type="common">Penicillium chrysogenum</name>
    <dbReference type="NCBI Taxonomy" id="500485"/>
    <lineage>
        <taxon>Eukaryota</taxon>
        <taxon>Fungi</taxon>
        <taxon>Dikarya</taxon>
        <taxon>Ascomycota</taxon>
        <taxon>Pezizomycotina</taxon>
        <taxon>Eurotiomycetes</taxon>
        <taxon>Eurotiomycetidae</taxon>
        <taxon>Eurotiales</taxon>
        <taxon>Aspergillaceae</taxon>
        <taxon>Penicillium</taxon>
        <taxon>Penicillium chrysogenum species complex</taxon>
    </lineage>
</organism>
<dbReference type="VEuPathDB" id="FungiDB:PCH_Pc01g00010"/>
<sequence length="293" mass="33479">SDDFDFARHKAYRMADLTQANRSAPHHMLLHLNQWIYYPYRIEAVCQLHRVIRMGLEIFAYEIESIVIDTFIHDSPLLRSMICYTSGYWGHARLWLFTSVSVRNGLVGPGLVVRINQVDIASSNRTLGSDDALNAHYAQLGTLLPHIQMSPWKIHITIVLNNPAVLFSLEKPHLQGGQALIILITEEIIQLSKMGAKVNLQPPTEEDNEHTARTHSLAREATVENSEVNTPPWARTQLRASALRRARANAKQHRKDNFQQSTTGQFTRQLDSALPGPHTKMLYDCLKSRRRRY</sequence>
<dbReference type="AlphaFoldDB" id="B6GVP5"/>
<dbReference type="EMBL" id="AM920416">
    <property type="protein sequence ID" value="CAP74090.1"/>
    <property type="molecule type" value="Genomic_DNA"/>
</dbReference>
<dbReference type="OrthoDB" id="4368687at2759"/>
<dbReference type="STRING" id="500485.B6GVP5"/>
<evidence type="ECO:0000313" key="2">
    <source>
        <dbReference type="Proteomes" id="UP000000724"/>
    </source>
</evidence>